<accession>A0A4R8S9E1</accession>
<evidence type="ECO:0000313" key="2">
    <source>
        <dbReference type="EMBL" id="TDZ87214.1"/>
    </source>
</evidence>
<dbReference type="InterPro" id="IPR023393">
    <property type="entry name" value="START-like_dom_sf"/>
</dbReference>
<feature type="region of interest" description="Disordered" evidence="1">
    <location>
        <begin position="136"/>
        <end position="158"/>
    </location>
</feature>
<dbReference type="Proteomes" id="UP000295117">
    <property type="component" value="Unassembled WGS sequence"/>
</dbReference>
<evidence type="ECO:0000256" key="1">
    <source>
        <dbReference type="SAM" id="MobiDB-lite"/>
    </source>
</evidence>
<evidence type="ECO:0000313" key="3">
    <source>
        <dbReference type="Proteomes" id="UP000295117"/>
    </source>
</evidence>
<dbReference type="Gene3D" id="3.30.530.20">
    <property type="match status" value="1"/>
</dbReference>
<organism evidence="2 3">
    <name type="scientific">Mycobacteroides salmoniphilum</name>
    <dbReference type="NCBI Taxonomy" id="404941"/>
    <lineage>
        <taxon>Bacteria</taxon>
        <taxon>Bacillati</taxon>
        <taxon>Actinomycetota</taxon>
        <taxon>Actinomycetes</taxon>
        <taxon>Mycobacteriales</taxon>
        <taxon>Mycobacteriaceae</taxon>
        <taxon>Mycobacteroides</taxon>
    </lineage>
</organism>
<dbReference type="AlphaFoldDB" id="A0A4R8S9E1"/>
<protein>
    <recommendedName>
        <fullName evidence="4">Polyketide cyclase / dehydrase and lipid transport</fullName>
    </recommendedName>
</protein>
<feature type="compositionally biased region" description="Basic and acidic residues" evidence="1">
    <location>
        <begin position="147"/>
        <end position="158"/>
    </location>
</feature>
<dbReference type="EMBL" id="PECH01000001">
    <property type="protein sequence ID" value="TDZ87214.1"/>
    <property type="molecule type" value="Genomic_DNA"/>
</dbReference>
<reference evidence="2 3" key="1">
    <citation type="journal article" date="2019" name="Sci. Rep.">
        <title>Extended insight into the Mycobacterium chelonae-abscessus complex through whole genome sequencing of Mycobacterium salmoniphilum outbreak and Mycobacterium salmoniphilum-like strains.</title>
        <authorList>
            <person name="Behra P.R.K."/>
            <person name="Das S."/>
            <person name="Pettersson B.M.F."/>
            <person name="Shirreff L."/>
            <person name="DuCote T."/>
            <person name="Jacobsson K.G."/>
            <person name="Ennis D.G."/>
            <person name="Kirsebom L.A."/>
        </authorList>
    </citation>
    <scope>NUCLEOTIDE SEQUENCE [LARGE SCALE GENOMIC DNA]</scope>
    <source>
        <strain evidence="2 3">DE 4585</strain>
    </source>
</reference>
<dbReference type="RefSeq" id="WP_237161124.1">
    <property type="nucleotide sequence ID" value="NZ_PECH01000001.1"/>
</dbReference>
<gene>
    <name evidence="2" type="ORF">DE4585_00205</name>
</gene>
<sequence>MILLERSFAYTPLHVWGVMVDPDLWSLHTTGFRPEVGCEYRITHPAILGTRLLGTGDCTVVAADPGELLSVELVGAVREGDPARWTISHRLTAEDAATTLTTYLEGVDINDHSEKVLMRIVAESTARSAHLLGERLAKSPNANRAAPHSEQKNTPELR</sequence>
<name>A0A4R8S9E1_9MYCO</name>
<proteinExistence type="predicted"/>
<evidence type="ECO:0008006" key="4">
    <source>
        <dbReference type="Google" id="ProtNLM"/>
    </source>
</evidence>
<comment type="caution">
    <text evidence="2">The sequence shown here is derived from an EMBL/GenBank/DDBJ whole genome shotgun (WGS) entry which is preliminary data.</text>
</comment>
<dbReference type="SUPFAM" id="SSF55961">
    <property type="entry name" value="Bet v1-like"/>
    <property type="match status" value="1"/>
</dbReference>